<feature type="region of interest" description="Disordered" evidence="3">
    <location>
        <begin position="956"/>
        <end position="983"/>
    </location>
</feature>
<keyword evidence="2 5" id="KW-0378">Hydrolase</keyword>
<dbReference type="EMBL" id="CP036525">
    <property type="protein sequence ID" value="QDT02181.1"/>
    <property type="molecule type" value="Genomic_DNA"/>
</dbReference>
<accession>A0A517N4X0</accession>
<dbReference type="PROSITE" id="PS00523">
    <property type="entry name" value="SULFATASE_1"/>
    <property type="match status" value="1"/>
</dbReference>
<proteinExistence type="inferred from homology"/>
<evidence type="ECO:0000256" key="1">
    <source>
        <dbReference type="ARBA" id="ARBA00008779"/>
    </source>
</evidence>
<dbReference type="InterPro" id="IPR024607">
    <property type="entry name" value="Sulfatase_CS"/>
</dbReference>
<dbReference type="GO" id="GO:0004065">
    <property type="term" value="F:arylsulfatase activity"/>
    <property type="evidence" value="ECO:0007669"/>
    <property type="project" value="UniProtKB-EC"/>
</dbReference>
<dbReference type="PANTHER" id="PTHR43751">
    <property type="entry name" value="SULFATASE"/>
    <property type="match status" value="1"/>
</dbReference>
<organism evidence="5 6">
    <name type="scientific">Rubripirellula lacrimiformis</name>
    <dbReference type="NCBI Taxonomy" id="1930273"/>
    <lineage>
        <taxon>Bacteria</taxon>
        <taxon>Pseudomonadati</taxon>
        <taxon>Planctomycetota</taxon>
        <taxon>Planctomycetia</taxon>
        <taxon>Pirellulales</taxon>
        <taxon>Pirellulaceae</taxon>
        <taxon>Rubripirellula</taxon>
    </lineage>
</organism>
<dbReference type="KEGG" id="rlc:K227x_05520"/>
<dbReference type="InterPro" id="IPR017850">
    <property type="entry name" value="Alkaline_phosphatase_core_sf"/>
</dbReference>
<dbReference type="InterPro" id="IPR000917">
    <property type="entry name" value="Sulfatase_N"/>
</dbReference>
<dbReference type="CDD" id="cd16027">
    <property type="entry name" value="SGSH"/>
    <property type="match status" value="1"/>
</dbReference>
<evidence type="ECO:0000256" key="2">
    <source>
        <dbReference type="ARBA" id="ARBA00022801"/>
    </source>
</evidence>
<feature type="domain" description="Sulfatase N-terminal" evidence="4">
    <location>
        <begin position="179"/>
        <end position="317"/>
    </location>
</feature>
<comment type="similarity">
    <text evidence="1">Belongs to the sulfatase family.</text>
</comment>
<sequence length="983" mass="110766">MGGVAATNTFLSLRLIWKNMLNRHSLPVCCAWLFATGMLIPCSAADAGDRPNIVFCMADDWSWPHAGVLGDPVVKTPNFDRVANEGVLFPNAFVSTPSCTPSRLSVLTGQHHWRLKEGDSLGGSLREDYDVYTEMLQKSGYHLGRFGKGVWPSEHTFRKRDSFGQRYRSFDQFMKDRKADEPFCYWHGGSDPHRPYELGIGKKSGIDLTKIPIPACLPDNEVVRGDVADYLWEVQRFDREVGEILQKLEAIGELQNTIVVVSGDNGMPFPRCKATLYDQGTRVPLAVRWGAKVKGERTVTDFVSLCDLAPTFLQAAGLDVSTQMTGRSLLSILQSDQSGTVDATRTFALAGTEKHVYAYPRRSLRTSDFLYIRNFDPSAWATGQHGAGTEQYDFAKNPWPTGKGAFSYAIDPSPTKQLLRLQRHQSQVQPFADLAFGQRPDEELYDLADDPDQLRNVAAKPEYASALTRLRQQLTAELIKSNDPRVSVAGYSSRDVEGWPVRVSDRLISEKGDETDRALQLLASQLQTVKQVVPPSALGRIINVPIWLSPPYEGVRPTGEYHPGSAWLKRQGRPSALHQCVEFTNTAIFDREIKRMPVMVLHELAHAYHDQVLGNDNKEIAEVFASAKESGIYNMVQRENGKTERAYAITNPMEYFAELTEALFGRNDFYPFDRAQLQRHDPAAYDVLVRLWKTESVDSADETAHYRVEKPPADLRLKPFYEKYVDASGYPIIASSKVNDFALLEAAYLVDMMLAKRPDIRAAMVASGSRLIVMAHDEFTTDIPEHSHLRPSDYWDARARGLGGSRDEPVCSCGEENLLGFDGDPYSTENILIHEFAHNIHLRGLVNLDPAFDDRLKLAYEQAMKRGLWKGKYASTNHAEYFAEGVQSWFNNNRQPDHDHNHVDTRSELQEYDPGLAAICKEVFGPTQLVYTKPATRISGHLEGYDPEQSPRFQWPARLKQAKSKIRNDTTKRGTNRQKEYKN</sequence>
<dbReference type="EC" id="3.1.6.1" evidence="5"/>
<evidence type="ECO:0000259" key="4">
    <source>
        <dbReference type="Pfam" id="PF00884"/>
    </source>
</evidence>
<dbReference type="PANTHER" id="PTHR43751:SF1">
    <property type="entry name" value="SULFATASE ATSG-RELATED"/>
    <property type="match status" value="1"/>
</dbReference>
<dbReference type="Gene3D" id="3.40.720.10">
    <property type="entry name" value="Alkaline Phosphatase, subunit A"/>
    <property type="match status" value="1"/>
</dbReference>
<dbReference type="Gene3D" id="3.40.390.10">
    <property type="entry name" value="Collagenase (Catalytic Domain)"/>
    <property type="match status" value="2"/>
</dbReference>
<dbReference type="Pfam" id="PF00884">
    <property type="entry name" value="Sulfatase"/>
    <property type="match status" value="2"/>
</dbReference>
<keyword evidence="6" id="KW-1185">Reference proteome</keyword>
<dbReference type="AlphaFoldDB" id="A0A517N4X0"/>
<evidence type="ECO:0000256" key="3">
    <source>
        <dbReference type="SAM" id="MobiDB-lite"/>
    </source>
</evidence>
<reference evidence="5 6" key="1">
    <citation type="submission" date="2019-02" db="EMBL/GenBank/DDBJ databases">
        <title>Deep-cultivation of Planctomycetes and their phenomic and genomic characterization uncovers novel biology.</title>
        <authorList>
            <person name="Wiegand S."/>
            <person name="Jogler M."/>
            <person name="Boedeker C."/>
            <person name="Pinto D."/>
            <person name="Vollmers J."/>
            <person name="Rivas-Marin E."/>
            <person name="Kohn T."/>
            <person name="Peeters S.H."/>
            <person name="Heuer A."/>
            <person name="Rast P."/>
            <person name="Oberbeckmann S."/>
            <person name="Bunk B."/>
            <person name="Jeske O."/>
            <person name="Meyerdierks A."/>
            <person name="Storesund J.E."/>
            <person name="Kallscheuer N."/>
            <person name="Luecker S."/>
            <person name="Lage O.M."/>
            <person name="Pohl T."/>
            <person name="Merkel B.J."/>
            <person name="Hornburger P."/>
            <person name="Mueller R.-W."/>
            <person name="Bruemmer F."/>
            <person name="Labrenz M."/>
            <person name="Spormann A.M."/>
            <person name="Op den Camp H."/>
            <person name="Overmann J."/>
            <person name="Amann R."/>
            <person name="Jetten M.S.M."/>
            <person name="Mascher T."/>
            <person name="Medema M.H."/>
            <person name="Devos D.P."/>
            <person name="Kaster A.-K."/>
            <person name="Ovreas L."/>
            <person name="Rohde M."/>
            <person name="Galperin M.Y."/>
            <person name="Jogler C."/>
        </authorList>
    </citation>
    <scope>NUCLEOTIDE SEQUENCE [LARGE SCALE GENOMIC DNA]</scope>
    <source>
        <strain evidence="5 6">K22_7</strain>
    </source>
</reference>
<feature type="compositionally biased region" description="Basic and acidic residues" evidence="3">
    <location>
        <begin position="966"/>
        <end position="983"/>
    </location>
</feature>
<feature type="domain" description="Sulfatase N-terminal" evidence="4">
    <location>
        <begin position="51"/>
        <end position="174"/>
    </location>
</feature>
<dbReference type="InterPro" id="IPR052701">
    <property type="entry name" value="GAG_Ulvan_Degrading_Sulfatases"/>
</dbReference>
<dbReference type="InterPro" id="IPR024079">
    <property type="entry name" value="MetalloPept_cat_dom_sf"/>
</dbReference>
<evidence type="ECO:0000313" key="5">
    <source>
        <dbReference type="EMBL" id="QDT02181.1"/>
    </source>
</evidence>
<gene>
    <name evidence="5" type="ORF">K227x_05520</name>
</gene>
<protein>
    <submittedName>
        <fullName evidence="5">Arylsulfatase</fullName>
        <ecNumber evidence="5">3.1.6.1</ecNumber>
    </submittedName>
</protein>
<dbReference type="SUPFAM" id="SSF55486">
    <property type="entry name" value="Metalloproteases ('zincins'), catalytic domain"/>
    <property type="match status" value="2"/>
</dbReference>
<name>A0A517N4X0_9BACT</name>
<dbReference type="GO" id="GO:0008237">
    <property type="term" value="F:metallopeptidase activity"/>
    <property type="evidence" value="ECO:0007669"/>
    <property type="project" value="InterPro"/>
</dbReference>
<dbReference type="SUPFAM" id="SSF53649">
    <property type="entry name" value="Alkaline phosphatase-like"/>
    <property type="match status" value="1"/>
</dbReference>
<evidence type="ECO:0000313" key="6">
    <source>
        <dbReference type="Proteomes" id="UP000318538"/>
    </source>
</evidence>
<dbReference type="Proteomes" id="UP000318538">
    <property type="component" value="Chromosome"/>
</dbReference>